<dbReference type="Gene3D" id="1.10.275.10">
    <property type="entry name" value="Fumarase/aspartase (N-terminal domain)"/>
    <property type="match status" value="1"/>
</dbReference>
<dbReference type="Pfam" id="PF10397">
    <property type="entry name" value="ADSL_C"/>
    <property type="match status" value="1"/>
</dbReference>
<dbReference type="CDD" id="cd01360">
    <property type="entry name" value="Adenylsuccinate_lyase_1"/>
    <property type="match status" value="1"/>
</dbReference>
<evidence type="ECO:0000259" key="12">
    <source>
        <dbReference type="SMART" id="SM00998"/>
    </source>
</evidence>
<dbReference type="Gene3D" id="1.20.200.10">
    <property type="entry name" value="Fumarase/aspartase (Central domain)"/>
    <property type="match status" value="1"/>
</dbReference>
<protein>
    <recommendedName>
        <fullName evidence="5 10">Adenylosuccinate lyase</fullName>
        <shortName evidence="11">ASL</shortName>
        <ecNumber evidence="4 10">4.3.2.2</ecNumber>
    </recommendedName>
    <alternativeName>
        <fullName evidence="8 11">Adenylosuccinase</fullName>
    </alternativeName>
</protein>
<dbReference type="PRINTS" id="PR00149">
    <property type="entry name" value="FUMRATELYASE"/>
</dbReference>
<comment type="similarity">
    <text evidence="3 11">Belongs to the lyase 1 family. Adenylosuccinate lyase subfamily.</text>
</comment>
<comment type="catalytic activity">
    <reaction evidence="9">
        <text>N(6)-(1,2-dicarboxyethyl)-AMP = fumarate + AMP</text>
        <dbReference type="Rhea" id="RHEA:16853"/>
        <dbReference type="ChEBI" id="CHEBI:29806"/>
        <dbReference type="ChEBI" id="CHEBI:57567"/>
        <dbReference type="ChEBI" id="CHEBI:456215"/>
        <dbReference type="EC" id="4.3.2.2"/>
    </reaction>
    <physiologicalReaction direction="left-to-right" evidence="9">
        <dbReference type="Rhea" id="RHEA:16854"/>
    </physiologicalReaction>
</comment>
<dbReference type="Pfam" id="PF00206">
    <property type="entry name" value="Lyase_1"/>
    <property type="match status" value="1"/>
</dbReference>
<reference evidence="13 14" key="1">
    <citation type="submission" date="2023-07" db="EMBL/GenBank/DDBJ databases">
        <title>Genomic Encyclopedia of Type Strains, Phase IV (KMG-IV): sequencing the most valuable type-strain genomes for metagenomic binning, comparative biology and taxonomic classification.</title>
        <authorList>
            <person name="Goeker M."/>
        </authorList>
    </citation>
    <scope>NUCLEOTIDE SEQUENCE [LARGE SCALE GENOMIC DNA]</scope>
    <source>
        <strain evidence="13 14">DSM 3770</strain>
    </source>
</reference>
<comment type="catalytic activity">
    <reaction evidence="7">
        <text>(2S)-2-[5-amino-1-(5-phospho-beta-D-ribosyl)imidazole-4-carboxamido]succinate = 5-amino-1-(5-phospho-beta-D-ribosyl)imidazole-4-carboxamide + fumarate</text>
        <dbReference type="Rhea" id="RHEA:23920"/>
        <dbReference type="ChEBI" id="CHEBI:29806"/>
        <dbReference type="ChEBI" id="CHEBI:58443"/>
        <dbReference type="ChEBI" id="CHEBI:58475"/>
        <dbReference type="EC" id="4.3.2.2"/>
    </reaction>
    <physiologicalReaction direction="left-to-right" evidence="7">
        <dbReference type="Rhea" id="RHEA:23921"/>
    </physiologicalReaction>
</comment>
<dbReference type="InterPro" id="IPR022761">
    <property type="entry name" value="Fumarate_lyase_N"/>
</dbReference>
<feature type="domain" description="Adenylosuccinate lyase C-terminal" evidence="12">
    <location>
        <begin position="352"/>
        <end position="432"/>
    </location>
</feature>
<accession>A0ABU0LB51</accession>
<dbReference type="InterPro" id="IPR008948">
    <property type="entry name" value="L-Aspartase-like"/>
</dbReference>
<dbReference type="PROSITE" id="PS00163">
    <property type="entry name" value="FUMARATE_LYASES"/>
    <property type="match status" value="1"/>
</dbReference>
<evidence type="ECO:0000256" key="4">
    <source>
        <dbReference type="ARBA" id="ARBA00012339"/>
    </source>
</evidence>
<comment type="caution">
    <text evidence="13">The sequence shown here is derived from an EMBL/GenBank/DDBJ whole genome shotgun (WGS) entry which is preliminary data.</text>
</comment>
<dbReference type="RefSeq" id="WP_237347375.1">
    <property type="nucleotide sequence ID" value="NZ_JABWGX010000033.1"/>
</dbReference>
<evidence type="ECO:0000256" key="7">
    <source>
        <dbReference type="ARBA" id="ARBA00024477"/>
    </source>
</evidence>
<keyword evidence="14" id="KW-1185">Reference proteome</keyword>
<evidence type="ECO:0000256" key="1">
    <source>
        <dbReference type="ARBA" id="ARBA00004706"/>
    </source>
</evidence>
<dbReference type="EMBL" id="JAUSVY010000002">
    <property type="protein sequence ID" value="MDQ0504370.1"/>
    <property type="molecule type" value="Genomic_DNA"/>
</dbReference>
<organism evidence="13 14">
    <name type="scientific">Xanthobacter agilis</name>
    <dbReference type="NCBI Taxonomy" id="47492"/>
    <lineage>
        <taxon>Bacteria</taxon>
        <taxon>Pseudomonadati</taxon>
        <taxon>Pseudomonadota</taxon>
        <taxon>Alphaproteobacteria</taxon>
        <taxon>Hyphomicrobiales</taxon>
        <taxon>Xanthobacteraceae</taxon>
        <taxon>Xanthobacter</taxon>
    </lineage>
</organism>
<dbReference type="InterPro" id="IPR004769">
    <property type="entry name" value="Pur_lyase"/>
</dbReference>
<evidence type="ECO:0000256" key="8">
    <source>
        <dbReference type="ARBA" id="ARBA00030717"/>
    </source>
</evidence>
<dbReference type="InterPro" id="IPR000362">
    <property type="entry name" value="Fumarate_lyase_fam"/>
</dbReference>
<dbReference type="SMART" id="SM00998">
    <property type="entry name" value="ADSL_C"/>
    <property type="match status" value="1"/>
</dbReference>
<evidence type="ECO:0000256" key="9">
    <source>
        <dbReference type="ARBA" id="ARBA00049115"/>
    </source>
</evidence>
<dbReference type="InterPro" id="IPR024083">
    <property type="entry name" value="Fumarase/histidase_N"/>
</dbReference>
<keyword evidence="11" id="KW-0658">Purine biosynthesis</keyword>
<comment type="pathway">
    <text evidence="1 11">Purine metabolism; IMP biosynthesis via de novo pathway; 5-amino-1-(5-phospho-D-ribosyl)imidazole-4-carboxamide from 5-amino-1-(5-phospho-D-ribosyl)imidazole-4-carboxylate: step 2/2.</text>
</comment>
<sequence>MIPRYSRPQMADIWSPEARFRIWFEIEAHAADALAELGIVPKEAAAKIWDLGGKAEFNIDRIDEIEREVKHDVIAFLTHLGEFIGPEARFVHQGMTSSDVLDTCLSVQLTRAADLLIADVDALLKVLERRAFEFKLTPTVGRSHGIHAEPTTFGVKLAIASAEFQRARARLVAARAEISTCAISGAVGTFAHIDPRVEEHVAAKLGLTVEPVSTQVIPRDRHAMFFATLGVVASSVERLATEVRHLQRTEVLEAEEYFSAAQKGSSAMPHKRNPVLTENLTGLARMVRAYVTPALENVALWHERDISHSSVERMIGPDATVTLDFALSRLTGVMDKLVVHTDNMQKNMDKLGGLIHSQRVLLALTQKGASREDSYRLVQRNAMKVWRGEGDFRTFLLEDPDVRKYLSEDEINEKFDLGYHLKNVDTIFKRVFGHA</sequence>
<dbReference type="InterPro" id="IPR020557">
    <property type="entry name" value="Fumarate_lyase_CS"/>
</dbReference>
<dbReference type="EC" id="4.3.2.2" evidence="4 10"/>
<evidence type="ECO:0000256" key="2">
    <source>
        <dbReference type="ARBA" id="ARBA00004734"/>
    </source>
</evidence>
<dbReference type="Proteomes" id="UP001241747">
    <property type="component" value="Unassembled WGS sequence"/>
</dbReference>
<gene>
    <name evidence="13" type="ORF">QOZ94_001144</name>
</gene>
<dbReference type="SUPFAM" id="SSF48557">
    <property type="entry name" value="L-aspartase-like"/>
    <property type="match status" value="1"/>
</dbReference>
<evidence type="ECO:0000256" key="11">
    <source>
        <dbReference type="RuleBase" id="RU361172"/>
    </source>
</evidence>
<dbReference type="GO" id="GO:0016829">
    <property type="term" value="F:lyase activity"/>
    <property type="evidence" value="ECO:0007669"/>
    <property type="project" value="UniProtKB-KW"/>
</dbReference>
<name>A0ABU0LB51_XANAG</name>
<dbReference type="Gene3D" id="1.10.40.30">
    <property type="entry name" value="Fumarase/aspartase (C-terminal domain)"/>
    <property type="match status" value="1"/>
</dbReference>
<evidence type="ECO:0000256" key="3">
    <source>
        <dbReference type="ARBA" id="ARBA00008273"/>
    </source>
</evidence>
<dbReference type="NCBIfam" id="TIGR00928">
    <property type="entry name" value="purB"/>
    <property type="match status" value="1"/>
</dbReference>
<evidence type="ECO:0000313" key="13">
    <source>
        <dbReference type="EMBL" id="MDQ0504370.1"/>
    </source>
</evidence>
<evidence type="ECO:0000256" key="6">
    <source>
        <dbReference type="ARBA" id="ARBA00023239"/>
    </source>
</evidence>
<evidence type="ECO:0000313" key="14">
    <source>
        <dbReference type="Proteomes" id="UP001241747"/>
    </source>
</evidence>
<dbReference type="PANTHER" id="PTHR43172:SF1">
    <property type="entry name" value="ADENYLOSUCCINATE LYASE"/>
    <property type="match status" value="1"/>
</dbReference>
<keyword evidence="6 11" id="KW-0456">Lyase</keyword>
<dbReference type="PANTHER" id="PTHR43172">
    <property type="entry name" value="ADENYLOSUCCINATE LYASE"/>
    <property type="match status" value="1"/>
</dbReference>
<proteinExistence type="inferred from homology"/>
<evidence type="ECO:0000256" key="10">
    <source>
        <dbReference type="NCBIfam" id="TIGR00928"/>
    </source>
</evidence>
<dbReference type="InterPro" id="IPR019468">
    <property type="entry name" value="AdenyloSucc_lyase_C"/>
</dbReference>
<comment type="pathway">
    <text evidence="2 11">Purine metabolism; AMP biosynthesis via de novo pathway; AMP from IMP: step 2/2.</text>
</comment>
<evidence type="ECO:0000256" key="5">
    <source>
        <dbReference type="ARBA" id="ARBA00017058"/>
    </source>
</evidence>